<comment type="caution">
    <text evidence="2">The sequence shown here is derived from an EMBL/GenBank/DDBJ whole genome shotgun (WGS) entry which is preliminary data.</text>
</comment>
<keyword evidence="3" id="KW-1185">Reference proteome</keyword>
<accession>A0A9K3N3J4</accession>
<protein>
    <submittedName>
        <fullName evidence="2">Uncharacterized protein</fullName>
    </submittedName>
</protein>
<dbReference type="Gramene" id="mRNA:HanXRQr2_Chr10g0435671">
    <property type="protein sequence ID" value="mRNA:HanXRQr2_Chr10g0435671"/>
    <property type="gene ID" value="HanXRQr2_Chr10g0435671"/>
</dbReference>
<dbReference type="AlphaFoldDB" id="A0A9K3N3J4"/>
<feature type="transmembrane region" description="Helical" evidence="1">
    <location>
        <begin position="12"/>
        <end position="36"/>
    </location>
</feature>
<gene>
    <name evidence="2" type="ORF">HanXRQr2_Chr10g0435671</name>
</gene>
<keyword evidence="1" id="KW-1133">Transmembrane helix</keyword>
<sequence length="45" mass="5258">MFSCSSLLILRLLILLLIRYGCCGLIYFRVLMWFLIVLEATLFSV</sequence>
<keyword evidence="1" id="KW-0812">Transmembrane</keyword>
<evidence type="ECO:0000313" key="2">
    <source>
        <dbReference type="EMBL" id="KAF5786021.1"/>
    </source>
</evidence>
<evidence type="ECO:0000256" key="1">
    <source>
        <dbReference type="SAM" id="Phobius"/>
    </source>
</evidence>
<reference evidence="2" key="1">
    <citation type="journal article" date="2017" name="Nature">
        <title>The sunflower genome provides insights into oil metabolism, flowering and Asterid evolution.</title>
        <authorList>
            <person name="Badouin H."/>
            <person name="Gouzy J."/>
            <person name="Grassa C.J."/>
            <person name="Murat F."/>
            <person name="Staton S.E."/>
            <person name="Cottret L."/>
            <person name="Lelandais-Briere C."/>
            <person name="Owens G.L."/>
            <person name="Carrere S."/>
            <person name="Mayjonade B."/>
            <person name="Legrand L."/>
            <person name="Gill N."/>
            <person name="Kane N.C."/>
            <person name="Bowers J.E."/>
            <person name="Hubner S."/>
            <person name="Bellec A."/>
            <person name="Berard A."/>
            <person name="Berges H."/>
            <person name="Blanchet N."/>
            <person name="Boniface M.C."/>
            <person name="Brunel D."/>
            <person name="Catrice O."/>
            <person name="Chaidir N."/>
            <person name="Claudel C."/>
            <person name="Donnadieu C."/>
            <person name="Faraut T."/>
            <person name="Fievet G."/>
            <person name="Helmstetter N."/>
            <person name="King M."/>
            <person name="Knapp S.J."/>
            <person name="Lai Z."/>
            <person name="Le Paslier M.C."/>
            <person name="Lippi Y."/>
            <person name="Lorenzon L."/>
            <person name="Mandel J.R."/>
            <person name="Marage G."/>
            <person name="Marchand G."/>
            <person name="Marquand E."/>
            <person name="Bret-Mestries E."/>
            <person name="Morien E."/>
            <person name="Nambeesan S."/>
            <person name="Nguyen T."/>
            <person name="Pegot-Espagnet P."/>
            <person name="Pouilly N."/>
            <person name="Raftis F."/>
            <person name="Sallet E."/>
            <person name="Schiex T."/>
            <person name="Thomas J."/>
            <person name="Vandecasteele C."/>
            <person name="Vares D."/>
            <person name="Vear F."/>
            <person name="Vautrin S."/>
            <person name="Crespi M."/>
            <person name="Mangin B."/>
            <person name="Burke J.M."/>
            <person name="Salse J."/>
            <person name="Munos S."/>
            <person name="Vincourt P."/>
            <person name="Rieseberg L.H."/>
            <person name="Langlade N.B."/>
        </authorList>
    </citation>
    <scope>NUCLEOTIDE SEQUENCE</scope>
    <source>
        <tissue evidence="2">Leaves</tissue>
    </source>
</reference>
<dbReference type="Proteomes" id="UP000215914">
    <property type="component" value="Unassembled WGS sequence"/>
</dbReference>
<keyword evidence="1" id="KW-0472">Membrane</keyword>
<reference evidence="2" key="2">
    <citation type="submission" date="2020-06" db="EMBL/GenBank/DDBJ databases">
        <title>Helianthus annuus Genome sequencing and assembly Release 2.</title>
        <authorList>
            <person name="Gouzy J."/>
            <person name="Langlade N."/>
            <person name="Munos S."/>
        </authorList>
    </citation>
    <scope>NUCLEOTIDE SEQUENCE</scope>
    <source>
        <tissue evidence="2">Leaves</tissue>
    </source>
</reference>
<proteinExistence type="predicted"/>
<dbReference type="EMBL" id="MNCJ02000325">
    <property type="protein sequence ID" value="KAF5786021.1"/>
    <property type="molecule type" value="Genomic_DNA"/>
</dbReference>
<organism evidence="2 3">
    <name type="scientific">Helianthus annuus</name>
    <name type="common">Common sunflower</name>
    <dbReference type="NCBI Taxonomy" id="4232"/>
    <lineage>
        <taxon>Eukaryota</taxon>
        <taxon>Viridiplantae</taxon>
        <taxon>Streptophyta</taxon>
        <taxon>Embryophyta</taxon>
        <taxon>Tracheophyta</taxon>
        <taxon>Spermatophyta</taxon>
        <taxon>Magnoliopsida</taxon>
        <taxon>eudicotyledons</taxon>
        <taxon>Gunneridae</taxon>
        <taxon>Pentapetalae</taxon>
        <taxon>asterids</taxon>
        <taxon>campanulids</taxon>
        <taxon>Asterales</taxon>
        <taxon>Asteraceae</taxon>
        <taxon>Asteroideae</taxon>
        <taxon>Heliantheae alliance</taxon>
        <taxon>Heliantheae</taxon>
        <taxon>Helianthus</taxon>
    </lineage>
</organism>
<name>A0A9K3N3J4_HELAN</name>
<evidence type="ECO:0000313" key="3">
    <source>
        <dbReference type="Proteomes" id="UP000215914"/>
    </source>
</evidence>